<dbReference type="PROSITE" id="PS51406">
    <property type="entry name" value="FIBRINOGEN_C_2"/>
    <property type="match status" value="1"/>
</dbReference>
<gene>
    <name evidence="6" type="primary">LOC100554233</name>
</gene>
<comment type="subcellular location">
    <subcellularLocation>
        <location evidence="1">Secreted</location>
    </subcellularLocation>
</comment>
<reference evidence="6 7" key="1">
    <citation type="submission" date="2009-12" db="EMBL/GenBank/DDBJ databases">
        <title>The Genome Sequence of Anolis carolinensis (Green Anole Lizard).</title>
        <authorList>
            <consortium name="The Genome Sequencing Platform"/>
            <person name="Di Palma F."/>
            <person name="Alfoldi J."/>
            <person name="Heiman D."/>
            <person name="Young S."/>
            <person name="Grabherr M."/>
            <person name="Johnson J."/>
            <person name="Lander E.S."/>
            <person name="Lindblad-Toh K."/>
        </authorList>
    </citation>
    <scope>NUCLEOTIDE SEQUENCE [LARGE SCALE GENOMIC DNA]</scope>
    <source>
        <strain evidence="6 7">JBL SC #1</strain>
    </source>
</reference>
<name>A0A803SNE9_ANOCA</name>
<dbReference type="Pfam" id="PF00147">
    <property type="entry name" value="Fibrinogen_C"/>
    <property type="match status" value="1"/>
</dbReference>
<feature type="domain" description="Fibrinogen C-terminal" evidence="5">
    <location>
        <begin position="47"/>
        <end position="195"/>
    </location>
</feature>
<dbReference type="Ensembl" id="ENSACAT00000043267.1">
    <property type="protein sequence ID" value="ENSACAP00000024489.1"/>
    <property type="gene ID" value="ENSACAG00000037139.1"/>
</dbReference>
<dbReference type="GO" id="GO:0005576">
    <property type="term" value="C:extracellular region"/>
    <property type="evidence" value="ECO:0007669"/>
    <property type="project" value="UniProtKB-SubCell"/>
</dbReference>
<keyword evidence="2" id="KW-0964">Secreted</keyword>
<dbReference type="SUPFAM" id="SSF56496">
    <property type="entry name" value="Fibrinogen C-terminal domain-like"/>
    <property type="match status" value="1"/>
</dbReference>
<protein>
    <recommendedName>
        <fullName evidence="5">Fibrinogen C-terminal domain-containing protein</fullName>
    </recommendedName>
</protein>
<sequence>MQQFGECLCCTVLDISVIRMNLHFQFKSIALCLFILGIQQSRIKAVPQAPDEGYDCTKIFAEGSYTSSGPYLAKPIKSLPPFLVFCENRSDGGWTVIQRRNGRGADGHPVSFYRPWLDYKNGFGDVKCEHWLGLDHIHALTHQEGKTCQLRVDMIDCQNQQGYALYDNFSIDSEKDLYRLHLGKYEGDRGKRLLH</sequence>
<evidence type="ECO:0000256" key="1">
    <source>
        <dbReference type="ARBA" id="ARBA00004613"/>
    </source>
</evidence>
<reference evidence="6" key="2">
    <citation type="submission" date="2025-08" db="UniProtKB">
        <authorList>
            <consortium name="Ensembl"/>
        </authorList>
    </citation>
    <scope>IDENTIFICATION</scope>
</reference>
<accession>A0A803SNE9</accession>
<keyword evidence="7" id="KW-1185">Reference proteome</keyword>
<dbReference type="InParanoid" id="A0A803SNE9"/>
<keyword evidence="4" id="KW-0325">Glycoprotein</keyword>
<evidence type="ECO:0000256" key="4">
    <source>
        <dbReference type="ARBA" id="ARBA00023180"/>
    </source>
</evidence>
<dbReference type="InterPro" id="IPR002181">
    <property type="entry name" value="Fibrinogen_a/b/g_C_dom"/>
</dbReference>
<dbReference type="PANTHER" id="PTHR47221">
    <property type="entry name" value="FIBRINOGEN ALPHA CHAIN"/>
    <property type="match status" value="1"/>
</dbReference>
<evidence type="ECO:0000259" key="5">
    <source>
        <dbReference type="PROSITE" id="PS51406"/>
    </source>
</evidence>
<reference evidence="6" key="3">
    <citation type="submission" date="2025-09" db="UniProtKB">
        <authorList>
            <consortium name="Ensembl"/>
        </authorList>
    </citation>
    <scope>IDENTIFICATION</scope>
</reference>
<dbReference type="OrthoDB" id="7940501at2759"/>
<dbReference type="SMART" id="SM00186">
    <property type="entry name" value="FBG"/>
    <property type="match status" value="1"/>
</dbReference>
<evidence type="ECO:0000256" key="2">
    <source>
        <dbReference type="ARBA" id="ARBA00022525"/>
    </source>
</evidence>
<dbReference type="Gene3D" id="3.90.215.10">
    <property type="entry name" value="Gamma Fibrinogen, chain A, domain 1"/>
    <property type="match status" value="1"/>
</dbReference>
<proteinExistence type="predicted"/>
<organism evidence="6 7">
    <name type="scientific">Anolis carolinensis</name>
    <name type="common">Green anole</name>
    <name type="synonym">American chameleon</name>
    <dbReference type="NCBI Taxonomy" id="28377"/>
    <lineage>
        <taxon>Eukaryota</taxon>
        <taxon>Metazoa</taxon>
        <taxon>Chordata</taxon>
        <taxon>Craniata</taxon>
        <taxon>Vertebrata</taxon>
        <taxon>Euteleostomi</taxon>
        <taxon>Lepidosauria</taxon>
        <taxon>Squamata</taxon>
        <taxon>Bifurcata</taxon>
        <taxon>Unidentata</taxon>
        <taxon>Episquamata</taxon>
        <taxon>Toxicofera</taxon>
        <taxon>Iguania</taxon>
        <taxon>Dactyloidae</taxon>
        <taxon>Anolis</taxon>
    </lineage>
</organism>
<dbReference type="GeneTree" id="ENSGT00940000163482"/>
<evidence type="ECO:0000256" key="3">
    <source>
        <dbReference type="ARBA" id="ARBA00023157"/>
    </source>
</evidence>
<dbReference type="PANTHER" id="PTHR47221:SF5">
    <property type="entry name" value="FIBRINOGEN C-TERMINAL DOMAIN-CONTAINING PROTEIN"/>
    <property type="match status" value="1"/>
</dbReference>
<dbReference type="AlphaFoldDB" id="A0A803SNE9"/>
<evidence type="ECO:0000313" key="6">
    <source>
        <dbReference type="Ensembl" id="ENSACAP00000024489.1"/>
    </source>
</evidence>
<dbReference type="InterPro" id="IPR037579">
    <property type="entry name" value="FIB_ANG-like"/>
</dbReference>
<dbReference type="GO" id="GO:0007596">
    <property type="term" value="P:blood coagulation"/>
    <property type="evidence" value="ECO:0007669"/>
    <property type="project" value="InterPro"/>
</dbReference>
<dbReference type="InterPro" id="IPR036056">
    <property type="entry name" value="Fibrinogen-like_C"/>
</dbReference>
<dbReference type="InterPro" id="IPR014716">
    <property type="entry name" value="Fibrinogen_a/b/g_C_1"/>
</dbReference>
<keyword evidence="3" id="KW-1015">Disulfide bond</keyword>
<dbReference type="Proteomes" id="UP000001646">
    <property type="component" value="Chromosome 5"/>
</dbReference>
<evidence type="ECO:0000313" key="7">
    <source>
        <dbReference type="Proteomes" id="UP000001646"/>
    </source>
</evidence>